<dbReference type="InterPro" id="IPR032675">
    <property type="entry name" value="LRR_dom_sf"/>
</dbReference>
<evidence type="ECO:0008006" key="3">
    <source>
        <dbReference type="Google" id="ProtNLM"/>
    </source>
</evidence>
<comment type="caution">
    <text evidence="1">The sequence shown here is derived from an EMBL/GenBank/DDBJ whole genome shotgun (WGS) entry which is preliminary data.</text>
</comment>
<accession>A0AAD6U6M1</accession>
<evidence type="ECO:0000313" key="2">
    <source>
        <dbReference type="Proteomes" id="UP001222325"/>
    </source>
</evidence>
<sequence>MHPALLLDDVLRQILEFCPTTCLPAVSRTCLAWRDPALDSIWCHLGSLIPLLNLVPGLVCVDGVYSAPCKVRLDLRIFKSYAARVKHITQRHDTRVHPALLSALCPPGITLLTMLTTTRLSSTDPHCFPAVLSLAPNLRQLDLDFGFKRGIADSSSDYIESMLHVALNIERIRLRGLASQRLNASISRMSNLRSLTLRTGPCLTSDTLVAISAFPHLLELDIDAGHLDAERLADSWSLSGADDSYFRSLHKLHISAQAPVVELLLRTLRPGSLQNLRIEATRPASAVDWSSIFSLISDHGSHTLEDLTIEHHLENLEDTDLDALHATTNTQPSTQNTHSHRHNNRITFDIIQRLAPLRRIRRLIIEATRAPDLCDKDIETLATWWPTLEHLDLGCLHSSECTLTSSPRATLACLRSVAASMQMLDTLILPLSITGVPPLPSSVASTALSRATFTSPFPPLDPAATAYYLHGLFPRLTQLEGTDQHEAEWEQVQQLLRGQNTT</sequence>
<dbReference type="AlphaFoldDB" id="A0AAD6U6M1"/>
<organism evidence="1 2">
    <name type="scientific">Mycena belliarum</name>
    <dbReference type="NCBI Taxonomy" id="1033014"/>
    <lineage>
        <taxon>Eukaryota</taxon>
        <taxon>Fungi</taxon>
        <taxon>Dikarya</taxon>
        <taxon>Basidiomycota</taxon>
        <taxon>Agaricomycotina</taxon>
        <taxon>Agaricomycetes</taxon>
        <taxon>Agaricomycetidae</taxon>
        <taxon>Agaricales</taxon>
        <taxon>Marasmiineae</taxon>
        <taxon>Mycenaceae</taxon>
        <taxon>Mycena</taxon>
    </lineage>
</organism>
<dbReference type="Gene3D" id="3.80.10.10">
    <property type="entry name" value="Ribonuclease Inhibitor"/>
    <property type="match status" value="1"/>
</dbReference>
<dbReference type="Proteomes" id="UP001222325">
    <property type="component" value="Unassembled WGS sequence"/>
</dbReference>
<gene>
    <name evidence="1" type="ORF">B0H15DRAFT_836097</name>
</gene>
<keyword evidence="2" id="KW-1185">Reference proteome</keyword>
<proteinExistence type="predicted"/>
<protein>
    <recommendedName>
        <fullName evidence="3">F-box domain-containing protein</fullName>
    </recommendedName>
</protein>
<dbReference type="SUPFAM" id="SSF52047">
    <property type="entry name" value="RNI-like"/>
    <property type="match status" value="1"/>
</dbReference>
<name>A0AAD6U6M1_9AGAR</name>
<reference evidence="1" key="1">
    <citation type="submission" date="2023-03" db="EMBL/GenBank/DDBJ databases">
        <title>Massive genome expansion in bonnet fungi (Mycena s.s.) driven by repeated elements and novel gene families across ecological guilds.</title>
        <authorList>
            <consortium name="Lawrence Berkeley National Laboratory"/>
            <person name="Harder C.B."/>
            <person name="Miyauchi S."/>
            <person name="Viragh M."/>
            <person name="Kuo A."/>
            <person name="Thoen E."/>
            <person name="Andreopoulos B."/>
            <person name="Lu D."/>
            <person name="Skrede I."/>
            <person name="Drula E."/>
            <person name="Henrissat B."/>
            <person name="Morin E."/>
            <person name="Kohler A."/>
            <person name="Barry K."/>
            <person name="LaButti K."/>
            <person name="Morin E."/>
            <person name="Salamov A."/>
            <person name="Lipzen A."/>
            <person name="Mereny Z."/>
            <person name="Hegedus B."/>
            <person name="Baldrian P."/>
            <person name="Stursova M."/>
            <person name="Weitz H."/>
            <person name="Taylor A."/>
            <person name="Grigoriev I.V."/>
            <person name="Nagy L.G."/>
            <person name="Martin F."/>
            <person name="Kauserud H."/>
        </authorList>
    </citation>
    <scope>NUCLEOTIDE SEQUENCE</scope>
    <source>
        <strain evidence="1">CBHHK173m</strain>
    </source>
</reference>
<dbReference type="EMBL" id="JARJCN010000020">
    <property type="protein sequence ID" value="KAJ7091438.1"/>
    <property type="molecule type" value="Genomic_DNA"/>
</dbReference>
<evidence type="ECO:0000313" key="1">
    <source>
        <dbReference type="EMBL" id="KAJ7091438.1"/>
    </source>
</evidence>